<evidence type="ECO:0000313" key="2">
    <source>
        <dbReference type="EMBL" id="KAJ7951240.1"/>
    </source>
</evidence>
<dbReference type="AlphaFoldDB" id="A0AAD7PDW8"/>
<proteinExistence type="predicted"/>
<gene>
    <name evidence="2" type="ORF">O6P43_027319</name>
</gene>
<evidence type="ECO:0000256" key="1">
    <source>
        <dbReference type="SAM" id="MobiDB-lite"/>
    </source>
</evidence>
<feature type="compositionally biased region" description="Basic residues" evidence="1">
    <location>
        <begin position="162"/>
        <end position="175"/>
    </location>
</feature>
<evidence type="ECO:0000313" key="3">
    <source>
        <dbReference type="Proteomes" id="UP001163823"/>
    </source>
</evidence>
<keyword evidence="3" id="KW-1185">Reference proteome</keyword>
<reference evidence="2" key="1">
    <citation type="journal article" date="2023" name="Science">
        <title>Elucidation of the pathway for biosynthesis of saponin adjuvants from the soapbark tree.</title>
        <authorList>
            <person name="Reed J."/>
            <person name="Orme A."/>
            <person name="El-Demerdash A."/>
            <person name="Owen C."/>
            <person name="Martin L.B.B."/>
            <person name="Misra R.C."/>
            <person name="Kikuchi S."/>
            <person name="Rejzek M."/>
            <person name="Martin A.C."/>
            <person name="Harkess A."/>
            <person name="Leebens-Mack J."/>
            <person name="Louveau T."/>
            <person name="Stephenson M.J."/>
            <person name="Osbourn A."/>
        </authorList>
    </citation>
    <scope>NUCLEOTIDE SEQUENCE</scope>
    <source>
        <strain evidence="2">S10</strain>
    </source>
</reference>
<comment type="caution">
    <text evidence="2">The sequence shown here is derived from an EMBL/GenBank/DDBJ whole genome shotgun (WGS) entry which is preliminary data.</text>
</comment>
<sequence length="314" mass="35201">MRTEIRSNLDLLEEVREKACLHQIVHQQTTARHFNDKVKLRPLQVGDFFLRLNQFKSGSSEGKLKESWEGPYQISNIVGPGAYKIRTEEGKDVWFRSFQCCKSKPIFFRRQGFIQSSRSSNPSAVKVHLVDSTTLTGNSTARCSQSGTRGRQSPKTTDRPHPVQRLRPPRPRPRIPRPGQPRLQQAFSPVSPPLRLLPRQATSHQKYPKRGYAPLAMPDSRPTLFASALSLAISSSFSSLNLAASNSTAQYRSTSSLRRSASSFCSRHFSSHLSTSIPKRRTSACSDSKCSEAARPSASAFSAWINRVFKFSFS</sequence>
<accession>A0AAD7PDW8</accession>
<name>A0AAD7PDW8_QUISA</name>
<protein>
    <submittedName>
        <fullName evidence="2">Rve domain-containing protein</fullName>
    </submittedName>
</protein>
<organism evidence="2 3">
    <name type="scientific">Quillaja saponaria</name>
    <name type="common">Soap bark tree</name>
    <dbReference type="NCBI Taxonomy" id="32244"/>
    <lineage>
        <taxon>Eukaryota</taxon>
        <taxon>Viridiplantae</taxon>
        <taxon>Streptophyta</taxon>
        <taxon>Embryophyta</taxon>
        <taxon>Tracheophyta</taxon>
        <taxon>Spermatophyta</taxon>
        <taxon>Magnoliopsida</taxon>
        <taxon>eudicotyledons</taxon>
        <taxon>Gunneridae</taxon>
        <taxon>Pentapetalae</taxon>
        <taxon>rosids</taxon>
        <taxon>fabids</taxon>
        <taxon>Fabales</taxon>
        <taxon>Quillajaceae</taxon>
        <taxon>Quillaja</taxon>
    </lineage>
</organism>
<dbReference type="KEGG" id="qsa:O6P43_027319"/>
<dbReference type="Proteomes" id="UP001163823">
    <property type="component" value="Chromosome 11"/>
</dbReference>
<feature type="compositionally biased region" description="Polar residues" evidence="1">
    <location>
        <begin position="137"/>
        <end position="155"/>
    </location>
</feature>
<dbReference type="EMBL" id="JARAOO010000011">
    <property type="protein sequence ID" value="KAJ7951240.1"/>
    <property type="molecule type" value="Genomic_DNA"/>
</dbReference>
<feature type="region of interest" description="Disordered" evidence="1">
    <location>
        <begin position="137"/>
        <end position="195"/>
    </location>
</feature>